<sequence length="117" mass="13114">MAASIAEPSSPSGVSEQQTSKQYVCCRRSKRAQLRGHESQEIYQRYGNQFRLSTIKHKGGSSIAMHPVGRLLEARHNYDKETFAFDPASNLLDPEAPPGPNPHSPRKLMDNVLRSYC</sequence>
<protein>
    <submittedName>
        <fullName evidence="2">Uncharacterized protein</fullName>
    </submittedName>
</protein>
<gene>
    <name evidence="2" type="ORF">D0894_28030</name>
</gene>
<feature type="region of interest" description="Disordered" evidence="1">
    <location>
        <begin position="1"/>
        <end position="22"/>
    </location>
</feature>
<proteinExistence type="predicted"/>
<reference evidence="2 3" key="1">
    <citation type="submission" date="2018-08" db="EMBL/GenBank/DDBJ databases">
        <title>Draft genome sequence of the cyanotroph, Pseudomonas monteilii BCN3.</title>
        <authorList>
            <person name="Jones L.B."/>
            <person name="Kunz D.A."/>
        </authorList>
    </citation>
    <scope>NUCLEOTIDE SEQUENCE [LARGE SCALE GENOMIC DNA]</scope>
    <source>
        <strain evidence="2 3">BCN3</strain>
    </source>
</reference>
<dbReference type="EMBL" id="QWLL01000092">
    <property type="protein sequence ID" value="RII74141.1"/>
    <property type="molecule type" value="Genomic_DNA"/>
</dbReference>
<feature type="non-terminal residue" evidence="2">
    <location>
        <position position="117"/>
    </location>
</feature>
<evidence type="ECO:0000256" key="1">
    <source>
        <dbReference type="SAM" id="MobiDB-lite"/>
    </source>
</evidence>
<name>A0A399LXA0_9PSED</name>
<accession>A0A399LXA0</accession>
<dbReference type="RefSeq" id="WP_233444430.1">
    <property type="nucleotide sequence ID" value="NZ_QWLL01000092.1"/>
</dbReference>
<feature type="compositionally biased region" description="Polar residues" evidence="1">
    <location>
        <begin position="7"/>
        <end position="22"/>
    </location>
</feature>
<evidence type="ECO:0000313" key="2">
    <source>
        <dbReference type="EMBL" id="RII74141.1"/>
    </source>
</evidence>
<dbReference type="AlphaFoldDB" id="A0A399LXA0"/>
<feature type="region of interest" description="Disordered" evidence="1">
    <location>
        <begin position="88"/>
        <end position="110"/>
    </location>
</feature>
<evidence type="ECO:0000313" key="3">
    <source>
        <dbReference type="Proteomes" id="UP000265875"/>
    </source>
</evidence>
<organism evidence="2 3">
    <name type="scientific">Pseudomonas monteilii</name>
    <dbReference type="NCBI Taxonomy" id="76759"/>
    <lineage>
        <taxon>Bacteria</taxon>
        <taxon>Pseudomonadati</taxon>
        <taxon>Pseudomonadota</taxon>
        <taxon>Gammaproteobacteria</taxon>
        <taxon>Pseudomonadales</taxon>
        <taxon>Pseudomonadaceae</taxon>
        <taxon>Pseudomonas</taxon>
    </lineage>
</organism>
<dbReference type="Proteomes" id="UP000265875">
    <property type="component" value="Unassembled WGS sequence"/>
</dbReference>
<comment type="caution">
    <text evidence="2">The sequence shown here is derived from an EMBL/GenBank/DDBJ whole genome shotgun (WGS) entry which is preliminary data.</text>
</comment>